<dbReference type="PROSITE" id="PS00330">
    <property type="entry name" value="HEMOLYSIN_CALCIUM"/>
    <property type="match status" value="7"/>
</dbReference>
<dbReference type="SUPFAM" id="SSF51120">
    <property type="entry name" value="beta-Roll"/>
    <property type="match status" value="5"/>
</dbReference>
<dbReference type="InterPro" id="IPR018511">
    <property type="entry name" value="Hemolysin-typ_Ca-bd_CS"/>
</dbReference>
<protein>
    <submittedName>
        <fullName evidence="4">Hemolysin-type calcium-binding protein</fullName>
    </submittedName>
</protein>
<comment type="caution">
    <text evidence="4">The sequence shown here is derived from an EMBL/GenBank/DDBJ whole genome shotgun (WGS) entry which is preliminary data.</text>
</comment>
<dbReference type="STRING" id="252305.OB2597_06010"/>
<accession>A3TT37</accession>
<evidence type="ECO:0000256" key="1">
    <source>
        <dbReference type="ARBA" id="ARBA00004613"/>
    </source>
</evidence>
<dbReference type="GO" id="GO:0005576">
    <property type="term" value="C:extracellular region"/>
    <property type="evidence" value="ECO:0007669"/>
    <property type="project" value="UniProtKB-SubCell"/>
</dbReference>
<evidence type="ECO:0000313" key="4">
    <source>
        <dbReference type="EMBL" id="EAQ04814.1"/>
    </source>
</evidence>
<name>A3TT37_PSEBH</name>
<dbReference type="HOGENOM" id="CLU_358966_0_0_5"/>
<proteinExistence type="predicted"/>
<dbReference type="InterPro" id="IPR050557">
    <property type="entry name" value="RTX_toxin/Mannuronan_C5-epim"/>
</dbReference>
<keyword evidence="5" id="KW-1185">Reference proteome</keyword>
<evidence type="ECO:0000256" key="2">
    <source>
        <dbReference type="ARBA" id="ARBA00022525"/>
    </source>
</evidence>
<sequence length="780" mass="78401">MLTGAAVEISDAAGALEGPMDGAGSVFAVGFGTRTEPAHALISGATSHISVDDLAIVGGKEIASGQLIGSGNGTLTILQDGTLEAGAIKIGPGGTLVTGYAKLDAEETGVHLEGGTWDVLSGVQRIVGGFTSKAGTINFHFDAQTHDAGRTFVTSGDIDIDQETEINILIENGYISAGTRYKFVSVGESGAYDVPATVNVLGQADEFAYAIASDRTGLFIEALNRGNGSGTSVIDFGSTVYSAATFTLNGDTGIGTGTGGVYGDVRAMNVEGAWGTRGRDSFVGTGGTGVSLGGRDGNDTLTGGSGDDSLSGGSDHDLLYGGGGDDRLFGGSGNDTLIGGPGADRLDGSIGENWVSYEFATSGARRISLRGSPGEGGESQGDVLLNILNVRGSVHADLFVGDSEANRFTGLGGDDMIIGEAGNDTLDGGSGDDVINGGAGADSIIGGSGVDTVRYASSSSVSINLAANTAVGGQAEGDVFFGIENVVGSQEADTIVGNGQPNRIEGLAGDDHIRGGMGADTILGREGSDTASYQDSSVGIRIGHFLVGSGGTAEGDRLVQVERLLGSGHDDILVGGGVAPILEGGGGNDLLMDYGAVAIIRGGNGNDTINAGSGSDTIDGGAGIDTIRYANTSAVQIDLEAGTGSGFAAEGDIIVNVENVVGSNAADTLTGDGENNRLEGLYGEDTIKGGLGDDVLLGGGNADTFVFDAVGWGRDLILDWQDKFDKIDLRGSGLTHASFTEVDTAQGVRLDYFNGSTMDAIHLFGATLSPGNIDASNFLV</sequence>
<evidence type="ECO:0000256" key="3">
    <source>
        <dbReference type="SAM" id="MobiDB-lite"/>
    </source>
</evidence>
<dbReference type="EMBL" id="AAMO01000001">
    <property type="protein sequence ID" value="EAQ04814.1"/>
    <property type="molecule type" value="Genomic_DNA"/>
</dbReference>
<dbReference type="InterPro" id="IPR001343">
    <property type="entry name" value="Hemolysn_Ca-bd"/>
</dbReference>
<feature type="compositionally biased region" description="Low complexity" evidence="3">
    <location>
        <begin position="299"/>
        <end position="313"/>
    </location>
</feature>
<dbReference type="PANTHER" id="PTHR38340">
    <property type="entry name" value="S-LAYER PROTEIN"/>
    <property type="match status" value="1"/>
</dbReference>
<gene>
    <name evidence="4" type="ORF">OB2597_06010</name>
</gene>
<dbReference type="Pfam" id="PF00353">
    <property type="entry name" value="HemolysinCabind"/>
    <property type="match status" value="5"/>
</dbReference>
<dbReference type="eggNOG" id="COG2931">
    <property type="taxonomic scope" value="Bacteria"/>
</dbReference>
<keyword evidence="2" id="KW-0964">Secreted</keyword>
<reference evidence="4 5" key="1">
    <citation type="journal article" date="2010" name="J. Bacteriol.">
        <title>Genome sequences of Oceanicola granulosus HTCC2516(T) and Oceanicola batsensis HTCC2597(TDelta).</title>
        <authorList>
            <person name="Thrash J.C."/>
            <person name="Cho J.C."/>
            <person name="Vergin K.L."/>
            <person name="Giovannoni S.J."/>
        </authorList>
    </citation>
    <scope>NUCLEOTIDE SEQUENCE [LARGE SCALE GENOMIC DNA]</scope>
    <source>
        <strain evidence="5">ATCC BAA-863 / DSM 15984 / KCTC 12145 / HTCC2597</strain>
    </source>
</reference>
<comment type="subcellular location">
    <subcellularLocation>
        <location evidence="1">Secreted</location>
    </subcellularLocation>
</comment>
<dbReference type="AlphaFoldDB" id="A3TT37"/>
<dbReference type="PANTHER" id="PTHR38340:SF1">
    <property type="entry name" value="S-LAYER PROTEIN"/>
    <property type="match status" value="1"/>
</dbReference>
<dbReference type="PRINTS" id="PR00313">
    <property type="entry name" value="CABNDNGRPT"/>
</dbReference>
<dbReference type="InterPro" id="IPR011049">
    <property type="entry name" value="Serralysin-like_metalloprot_C"/>
</dbReference>
<dbReference type="GO" id="GO:0005509">
    <property type="term" value="F:calcium ion binding"/>
    <property type="evidence" value="ECO:0007669"/>
    <property type="project" value="InterPro"/>
</dbReference>
<evidence type="ECO:0000313" key="5">
    <source>
        <dbReference type="Proteomes" id="UP000004318"/>
    </source>
</evidence>
<dbReference type="Gene3D" id="2.150.10.10">
    <property type="entry name" value="Serralysin-like metalloprotease, C-terminal"/>
    <property type="match status" value="5"/>
</dbReference>
<feature type="region of interest" description="Disordered" evidence="3">
    <location>
        <begin position="288"/>
        <end position="315"/>
    </location>
</feature>
<dbReference type="Proteomes" id="UP000004318">
    <property type="component" value="Unassembled WGS sequence"/>
</dbReference>
<organism evidence="4 5">
    <name type="scientific">Pseudooceanicola batsensis (strain ATCC BAA-863 / DSM 15984 / KCTC 12145 / HTCC2597)</name>
    <name type="common">Oceanicola batsensis</name>
    <dbReference type="NCBI Taxonomy" id="252305"/>
    <lineage>
        <taxon>Bacteria</taxon>
        <taxon>Pseudomonadati</taxon>
        <taxon>Pseudomonadota</taxon>
        <taxon>Alphaproteobacteria</taxon>
        <taxon>Rhodobacterales</taxon>
        <taxon>Paracoccaceae</taxon>
        <taxon>Pseudooceanicola</taxon>
    </lineage>
</organism>